<dbReference type="Proteomes" id="UP000262524">
    <property type="component" value="Unassembled WGS sequence"/>
</dbReference>
<keyword evidence="1" id="KW-0378">Hydrolase</keyword>
<protein>
    <submittedName>
        <fullName evidence="3">HAD-IIA family hydrolase</fullName>
    </submittedName>
</protein>
<reference evidence="9 10" key="2">
    <citation type="submission" date="2018-08" db="EMBL/GenBank/DDBJ databases">
        <title>A genome reference for cultivated species of the human gut microbiota.</title>
        <authorList>
            <person name="Zou Y."/>
            <person name="Xue W."/>
            <person name="Luo G."/>
        </authorList>
    </citation>
    <scope>NUCLEOTIDE SEQUENCE [LARGE SCALE GENOMIC DNA]</scope>
    <source>
        <strain evidence="6 11">AF31-17AC</strain>
        <strain evidence="5 10">AF45-14BH</strain>
        <strain evidence="4 12">AM48-23BH</strain>
        <strain evidence="3 9">TM10-1AC</strain>
    </source>
</reference>
<dbReference type="Proteomes" id="UP000283497">
    <property type="component" value="Unassembled WGS sequence"/>
</dbReference>
<dbReference type="SUPFAM" id="SSF56784">
    <property type="entry name" value="HAD-like"/>
    <property type="match status" value="1"/>
</dbReference>
<evidence type="ECO:0000313" key="10">
    <source>
        <dbReference type="Proteomes" id="UP000283497"/>
    </source>
</evidence>
<dbReference type="InterPro" id="IPR036412">
    <property type="entry name" value="HAD-like_sf"/>
</dbReference>
<dbReference type="NCBIfam" id="TIGR01460">
    <property type="entry name" value="HAD-SF-IIA"/>
    <property type="match status" value="1"/>
</dbReference>
<dbReference type="GeneID" id="75049694"/>
<accession>A0A173SBP1</accession>
<dbReference type="OrthoDB" id="9810449at2"/>
<dbReference type="EMBL" id="QRNJ01000036">
    <property type="protein sequence ID" value="RHK38210.1"/>
    <property type="molecule type" value="Genomic_DNA"/>
</dbReference>
<dbReference type="Proteomes" id="UP000286561">
    <property type="component" value="Unassembled WGS sequence"/>
</dbReference>
<dbReference type="GO" id="GO:0016791">
    <property type="term" value="F:phosphatase activity"/>
    <property type="evidence" value="ECO:0007669"/>
    <property type="project" value="TreeGrafter"/>
</dbReference>
<dbReference type="PANTHER" id="PTHR19288">
    <property type="entry name" value="4-NITROPHENYLPHOSPHATASE-RELATED"/>
    <property type="match status" value="1"/>
</dbReference>
<evidence type="ECO:0000313" key="1">
    <source>
        <dbReference type="EMBL" id="CUM87964.1"/>
    </source>
</evidence>
<dbReference type="GO" id="GO:0005737">
    <property type="term" value="C:cytoplasm"/>
    <property type="evidence" value="ECO:0007669"/>
    <property type="project" value="TreeGrafter"/>
</dbReference>
<dbReference type="Proteomes" id="UP000095679">
    <property type="component" value="Unassembled WGS sequence"/>
</dbReference>
<dbReference type="PANTHER" id="PTHR19288:SF46">
    <property type="entry name" value="HALOACID DEHALOGENASE-LIKE HYDROLASE DOMAIN-CONTAINING PROTEIN 2"/>
    <property type="match status" value="1"/>
</dbReference>
<dbReference type="PROSITE" id="PS01228">
    <property type="entry name" value="COF_1"/>
    <property type="match status" value="1"/>
</dbReference>
<dbReference type="EMBL" id="QSEP01000027">
    <property type="protein sequence ID" value="RGZ83562.1"/>
    <property type="molecule type" value="Genomic_DNA"/>
</dbReference>
<dbReference type="EMBL" id="CYZL01000029">
    <property type="protein sequence ID" value="CUO90197.1"/>
    <property type="molecule type" value="Genomic_DNA"/>
</dbReference>
<evidence type="ECO:0000313" key="5">
    <source>
        <dbReference type="EMBL" id="RHK38210.1"/>
    </source>
</evidence>
<dbReference type="RefSeq" id="WP_005350840.1">
    <property type="nucleotide sequence ID" value="NZ_BLYK01000114.1"/>
</dbReference>
<dbReference type="Pfam" id="PF13242">
    <property type="entry name" value="Hydrolase_like"/>
    <property type="match status" value="1"/>
</dbReference>
<dbReference type="Proteomes" id="UP000283700">
    <property type="component" value="Unassembled WGS sequence"/>
</dbReference>
<dbReference type="Pfam" id="PF13344">
    <property type="entry name" value="Hydrolase_6"/>
    <property type="match status" value="1"/>
</dbReference>
<evidence type="ECO:0000313" key="12">
    <source>
        <dbReference type="Proteomes" id="UP000286561"/>
    </source>
</evidence>
<evidence type="ECO:0000313" key="7">
    <source>
        <dbReference type="Proteomes" id="UP000095390"/>
    </source>
</evidence>
<dbReference type="InterPro" id="IPR023214">
    <property type="entry name" value="HAD_sf"/>
</dbReference>
<evidence type="ECO:0000313" key="9">
    <source>
        <dbReference type="Proteomes" id="UP000262524"/>
    </source>
</evidence>
<dbReference type="InterPro" id="IPR006357">
    <property type="entry name" value="HAD-SF_hydro_IIA"/>
</dbReference>
<evidence type="ECO:0000313" key="2">
    <source>
        <dbReference type="EMBL" id="CUO90197.1"/>
    </source>
</evidence>
<evidence type="ECO:0000313" key="11">
    <source>
        <dbReference type="Proteomes" id="UP000283700"/>
    </source>
</evidence>
<dbReference type="Gene3D" id="3.40.50.1000">
    <property type="entry name" value="HAD superfamily/HAD-like"/>
    <property type="match status" value="2"/>
</dbReference>
<evidence type="ECO:0000313" key="8">
    <source>
        <dbReference type="Proteomes" id="UP000095679"/>
    </source>
</evidence>
<proteinExistence type="predicted"/>
<gene>
    <name evidence="1" type="primary">yutF</name>
    <name evidence="5" type="ORF">DW068_09730</name>
    <name evidence="4" type="ORF">DW972_06190</name>
    <name evidence="6" type="ORF">DWZ29_16920</name>
    <name evidence="3" type="ORF">DXD91_13600</name>
    <name evidence="2" type="ORF">ERS852450_02629</name>
    <name evidence="1" type="ORF">ERS852578_00826</name>
</gene>
<reference evidence="7 8" key="1">
    <citation type="submission" date="2015-09" db="EMBL/GenBank/DDBJ databases">
        <authorList>
            <consortium name="Pathogen Informatics"/>
        </authorList>
    </citation>
    <scope>NUCLEOTIDE SEQUENCE [LARGE SCALE GENOMIC DNA]</scope>
    <source>
        <strain evidence="2 8">2789STDY5834835</strain>
        <strain evidence="1 7">2789STDY5834966</strain>
    </source>
</reference>
<name>A0A173SBP1_9FIRM</name>
<evidence type="ECO:0000313" key="6">
    <source>
        <dbReference type="EMBL" id="RHN05224.1"/>
    </source>
</evidence>
<dbReference type="EMBL" id="QSOE01000131">
    <property type="protein sequence ID" value="RGI80415.1"/>
    <property type="molecule type" value="Genomic_DNA"/>
</dbReference>
<dbReference type="AlphaFoldDB" id="A0A173SBP1"/>
<evidence type="ECO:0000313" key="4">
    <source>
        <dbReference type="EMBL" id="RGZ83562.1"/>
    </source>
</evidence>
<organism evidence="1 7">
    <name type="scientific">Anaerobutyricum hallii</name>
    <dbReference type="NCBI Taxonomy" id="39488"/>
    <lineage>
        <taxon>Bacteria</taxon>
        <taxon>Bacillati</taxon>
        <taxon>Bacillota</taxon>
        <taxon>Clostridia</taxon>
        <taxon>Lachnospirales</taxon>
        <taxon>Lachnospiraceae</taxon>
        <taxon>Anaerobutyricum</taxon>
    </lineage>
</organism>
<dbReference type="EMBL" id="QRQO01000095">
    <property type="protein sequence ID" value="RHN05224.1"/>
    <property type="molecule type" value="Genomic_DNA"/>
</dbReference>
<sequence length="264" mass="29409">MQKKEDALKGVKLFVLDMDGTVYLGNHMIDGALDFIHEVDASEDRDYIFFTNNASRVPSVYVEKLHKLGLDVDESKVVTAGDVCAEFLKVNYPGAKVYLNGTPVLEENWKEKGIHLVEEDPDVAVQSFDTTLTYHKLDRICHYVRNGVPFIATHMDTNCPTEYGFMPDCGAMCSLITDSTGVKPRFLGKPWKETVDMVAEITGYKAEEMAFVGDRLYTDVATGVNNGAKGFLVLTGEADMQTVAESDVEPTCIYDSLGEMRRYL</sequence>
<evidence type="ECO:0000313" key="3">
    <source>
        <dbReference type="EMBL" id="RGI80415.1"/>
    </source>
</evidence>
<dbReference type="Proteomes" id="UP000095390">
    <property type="component" value="Unassembled WGS sequence"/>
</dbReference>
<dbReference type="EMBL" id="CYYC01000007">
    <property type="protein sequence ID" value="CUM87964.1"/>
    <property type="molecule type" value="Genomic_DNA"/>
</dbReference>